<name>A0A7G2FIF8_ARATH</name>
<protein>
    <submittedName>
        <fullName evidence="1">(thale cress) hypothetical protein</fullName>
    </submittedName>
</protein>
<dbReference type="Proteomes" id="UP000516314">
    <property type="component" value="Chromosome 5"/>
</dbReference>
<dbReference type="EMBL" id="LR881470">
    <property type="protein sequence ID" value="CAD5333164.1"/>
    <property type="molecule type" value="Genomic_DNA"/>
</dbReference>
<evidence type="ECO:0000313" key="2">
    <source>
        <dbReference type="Proteomes" id="UP000516314"/>
    </source>
</evidence>
<evidence type="ECO:0000313" key="1">
    <source>
        <dbReference type="EMBL" id="CAD5333164.1"/>
    </source>
</evidence>
<organism evidence="1 2">
    <name type="scientific">Arabidopsis thaliana</name>
    <name type="common">Mouse-ear cress</name>
    <dbReference type="NCBI Taxonomy" id="3702"/>
    <lineage>
        <taxon>Eukaryota</taxon>
        <taxon>Viridiplantae</taxon>
        <taxon>Streptophyta</taxon>
        <taxon>Embryophyta</taxon>
        <taxon>Tracheophyta</taxon>
        <taxon>Spermatophyta</taxon>
        <taxon>Magnoliopsida</taxon>
        <taxon>eudicotyledons</taxon>
        <taxon>Gunneridae</taxon>
        <taxon>Pentapetalae</taxon>
        <taxon>rosids</taxon>
        <taxon>malvids</taxon>
        <taxon>Brassicales</taxon>
        <taxon>Brassicaceae</taxon>
        <taxon>Camelineae</taxon>
        <taxon>Arabidopsis</taxon>
    </lineage>
</organism>
<gene>
    <name evidence="1" type="ORF">AT9943_LOCUS20533</name>
</gene>
<reference evidence="1 2" key="1">
    <citation type="submission" date="2020-09" db="EMBL/GenBank/DDBJ databases">
        <authorList>
            <person name="Ashkenazy H."/>
        </authorList>
    </citation>
    <scope>NUCLEOTIDE SEQUENCE [LARGE SCALE GENOMIC DNA]</scope>
    <source>
        <strain evidence="2">cv. Cdm-0</strain>
    </source>
</reference>
<dbReference type="AlphaFoldDB" id="A0A7G2FIF8"/>
<accession>A0A7G2FIF8</accession>
<proteinExistence type="predicted"/>
<sequence length="36" mass="4166">MSTEYVQVEIITSGRVLDAYRRSLTPYMVEVLLCTQ</sequence>